<dbReference type="InterPro" id="IPR023393">
    <property type="entry name" value="START-like_dom_sf"/>
</dbReference>
<dbReference type="InterPro" id="IPR013538">
    <property type="entry name" value="ASHA1/2-like_C"/>
</dbReference>
<name>A0A3E2NU13_9SPHI</name>
<evidence type="ECO:0000256" key="1">
    <source>
        <dbReference type="ARBA" id="ARBA00006817"/>
    </source>
</evidence>
<reference evidence="3 4" key="1">
    <citation type="submission" date="2018-08" db="EMBL/GenBank/DDBJ databases">
        <title>Mucilaginibacter terrae sp. nov., isolated from manganese diggings.</title>
        <authorList>
            <person name="Huang Y."/>
            <person name="Zhou Z."/>
        </authorList>
    </citation>
    <scope>NUCLEOTIDE SEQUENCE [LARGE SCALE GENOMIC DNA]</scope>
    <source>
        <strain evidence="3 4">ZH6</strain>
    </source>
</reference>
<keyword evidence="4" id="KW-1185">Reference proteome</keyword>
<evidence type="ECO:0000259" key="2">
    <source>
        <dbReference type="Pfam" id="PF08327"/>
    </source>
</evidence>
<evidence type="ECO:0000313" key="4">
    <source>
        <dbReference type="Proteomes" id="UP000260823"/>
    </source>
</evidence>
<dbReference type="EMBL" id="QWDE01000001">
    <property type="protein sequence ID" value="RFZ84494.1"/>
    <property type="molecule type" value="Genomic_DNA"/>
</dbReference>
<comment type="caution">
    <text evidence="3">The sequence shown here is derived from an EMBL/GenBank/DDBJ whole genome shotgun (WGS) entry which is preliminary data.</text>
</comment>
<dbReference type="AlphaFoldDB" id="A0A3E2NU13"/>
<proteinExistence type="inferred from homology"/>
<dbReference type="Pfam" id="PF08327">
    <property type="entry name" value="AHSA1"/>
    <property type="match status" value="1"/>
</dbReference>
<organism evidence="3 4">
    <name type="scientific">Mucilaginibacter terrenus</name>
    <dbReference type="NCBI Taxonomy" id="2482727"/>
    <lineage>
        <taxon>Bacteria</taxon>
        <taxon>Pseudomonadati</taxon>
        <taxon>Bacteroidota</taxon>
        <taxon>Sphingobacteriia</taxon>
        <taxon>Sphingobacteriales</taxon>
        <taxon>Sphingobacteriaceae</taxon>
        <taxon>Mucilaginibacter</taxon>
    </lineage>
</organism>
<dbReference type="Gene3D" id="3.30.530.20">
    <property type="match status" value="1"/>
</dbReference>
<dbReference type="OrthoDB" id="287565at2"/>
<gene>
    <name evidence="3" type="ORF">DYU05_02430</name>
</gene>
<evidence type="ECO:0000313" key="3">
    <source>
        <dbReference type="EMBL" id="RFZ84494.1"/>
    </source>
</evidence>
<feature type="domain" description="Activator of Hsp90 ATPase homologue 1/2-like C-terminal" evidence="2">
    <location>
        <begin position="16"/>
        <end position="89"/>
    </location>
</feature>
<comment type="similarity">
    <text evidence="1">Belongs to the AHA1 family.</text>
</comment>
<dbReference type="SUPFAM" id="SSF55961">
    <property type="entry name" value="Bet v1-like"/>
    <property type="match status" value="1"/>
</dbReference>
<accession>A0A3E2NU13</accession>
<dbReference type="Proteomes" id="UP000260823">
    <property type="component" value="Unassembled WGS sequence"/>
</dbReference>
<protein>
    <recommendedName>
        <fullName evidence="2">Activator of Hsp90 ATPase homologue 1/2-like C-terminal domain-containing protein</fullName>
    </recommendedName>
</protein>
<sequence>MQFKAGDGVHYSRQKLVELVPVSRITWEVTESRLTFVEQESEWTGTKICFEISEQGNKSVVKFTHLGLIPAVQCYNECSRGWRQYLDNLLSREITPA</sequence>